<evidence type="ECO:0000256" key="5">
    <source>
        <dbReference type="ARBA" id="ARBA00023004"/>
    </source>
</evidence>
<evidence type="ECO:0000259" key="7">
    <source>
        <dbReference type="Pfam" id="PF02085"/>
    </source>
</evidence>
<sequence length="130" mass="13808">MQRFILSILALCALVLTVSMATAATEAPAELKLEAPAGIKATKNPVTFPHAKHDAAGVECATCHHTWDSKSDVQSCSTAGCHDQPGKKGETAYYSAFHAKNADNSCLGCHKIMKKEGKVVPVSCKDCHPK</sequence>
<keyword evidence="2" id="KW-0349">Heme</keyword>
<proteinExistence type="predicted"/>
<evidence type="ECO:0000256" key="3">
    <source>
        <dbReference type="ARBA" id="ARBA00022723"/>
    </source>
</evidence>
<dbReference type="RefSeq" id="WP_264982470.1">
    <property type="nucleotide sequence ID" value="NZ_AP026708.1"/>
</dbReference>
<evidence type="ECO:0000256" key="6">
    <source>
        <dbReference type="SAM" id="SignalP"/>
    </source>
</evidence>
<evidence type="ECO:0000313" key="9">
    <source>
        <dbReference type="Proteomes" id="UP001061361"/>
    </source>
</evidence>
<feature type="domain" description="Class III cytochrome C" evidence="7">
    <location>
        <begin position="30"/>
        <end position="128"/>
    </location>
</feature>
<dbReference type="PRINTS" id="PR00609">
    <property type="entry name" value="CYTOCHROMEC3"/>
</dbReference>
<keyword evidence="6" id="KW-0732">Signal</keyword>
<organism evidence="8 9">
    <name type="scientific">Pseudodesulfovibrio portus</name>
    <dbReference type="NCBI Taxonomy" id="231439"/>
    <lineage>
        <taxon>Bacteria</taxon>
        <taxon>Pseudomonadati</taxon>
        <taxon>Thermodesulfobacteriota</taxon>
        <taxon>Desulfovibrionia</taxon>
        <taxon>Desulfovibrionales</taxon>
        <taxon>Desulfovibrionaceae</taxon>
    </lineage>
</organism>
<dbReference type="InterPro" id="IPR036280">
    <property type="entry name" value="Multihaem_cyt_sf"/>
</dbReference>
<dbReference type="SUPFAM" id="SSF48695">
    <property type="entry name" value="Multiheme cytochromes"/>
    <property type="match status" value="1"/>
</dbReference>
<dbReference type="InterPro" id="IPR020942">
    <property type="entry name" value="Cyt_c_III_dom"/>
</dbReference>
<dbReference type="CDD" id="cd08168">
    <property type="entry name" value="Cytochrom_C3"/>
    <property type="match status" value="1"/>
</dbReference>
<dbReference type="Gene3D" id="3.90.10.10">
    <property type="entry name" value="Cytochrome C3"/>
    <property type="match status" value="1"/>
</dbReference>
<reference evidence="8" key="1">
    <citation type="submission" date="2022-08" db="EMBL/GenBank/DDBJ databases">
        <title>Genome Sequence of the sulphate-reducing bacterium, Pseudodesulfovibrio portus JCM14722.</title>
        <authorList>
            <person name="Kondo R."/>
            <person name="Kataoka T."/>
        </authorList>
    </citation>
    <scope>NUCLEOTIDE SEQUENCE</scope>
    <source>
        <strain evidence="8">JCM 14722</strain>
    </source>
</reference>
<dbReference type="EMBL" id="AP026708">
    <property type="protein sequence ID" value="BDQ35576.1"/>
    <property type="molecule type" value="Genomic_DNA"/>
</dbReference>
<keyword evidence="4" id="KW-0249">Electron transport</keyword>
<keyword evidence="9" id="KW-1185">Reference proteome</keyword>
<dbReference type="Pfam" id="PF02085">
    <property type="entry name" value="Cytochrom_CIII"/>
    <property type="match status" value="1"/>
</dbReference>
<dbReference type="Proteomes" id="UP001061361">
    <property type="component" value="Chromosome"/>
</dbReference>
<dbReference type="InterPro" id="IPR002322">
    <property type="entry name" value="Cyt_c_III"/>
</dbReference>
<feature type="chain" id="PRO_5046060964" description="Class III cytochrome C domain-containing protein" evidence="6">
    <location>
        <begin position="24"/>
        <end position="130"/>
    </location>
</feature>
<evidence type="ECO:0000256" key="2">
    <source>
        <dbReference type="ARBA" id="ARBA00022617"/>
    </source>
</evidence>
<feature type="signal peptide" evidence="6">
    <location>
        <begin position="1"/>
        <end position="23"/>
    </location>
</feature>
<keyword evidence="5" id="KW-0408">Iron</keyword>
<name>A0ABM8AWF0_9BACT</name>
<evidence type="ECO:0000256" key="4">
    <source>
        <dbReference type="ARBA" id="ARBA00022982"/>
    </source>
</evidence>
<keyword evidence="3" id="KW-0479">Metal-binding</keyword>
<accession>A0ABM8AWF0</accession>
<gene>
    <name evidence="8" type="ORF">JCM14722_31180</name>
</gene>
<protein>
    <recommendedName>
        <fullName evidence="7">Class III cytochrome C domain-containing protein</fullName>
    </recommendedName>
</protein>
<evidence type="ECO:0000313" key="8">
    <source>
        <dbReference type="EMBL" id="BDQ35576.1"/>
    </source>
</evidence>
<keyword evidence="1" id="KW-0813">Transport</keyword>
<evidence type="ECO:0000256" key="1">
    <source>
        <dbReference type="ARBA" id="ARBA00022448"/>
    </source>
</evidence>